<dbReference type="PANTHER" id="PTHR39165:SF1">
    <property type="entry name" value="DUF456 DOMAIN-CONTAINING PROTEIN"/>
    <property type="match status" value="1"/>
</dbReference>
<accession>A0A1F6VIS8</accession>
<proteinExistence type="predicted"/>
<feature type="transmembrane region" description="Helical" evidence="1">
    <location>
        <begin position="130"/>
        <end position="158"/>
    </location>
</feature>
<reference evidence="2 3" key="1">
    <citation type="journal article" date="2016" name="Nat. Commun.">
        <title>Thousands of microbial genomes shed light on interconnected biogeochemical processes in an aquifer system.</title>
        <authorList>
            <person name="Anantharaman K."/>
            <person name="Brown C.T."/>
            <person name="Hug L.A."/>
            <person name="Sharon I."/>
            <person name="Castelle C.J."/>
            <person name="Probst A.J."/>
            <person name="Thomas B.C."/>
            <person name="Singh A."/>
            <person name="Wilkins M.J."/>
            <person name="Karaoz U."/>
            <person name="Brodie E.L."/>
            <person name="Williams K.H."/>
            <person name="Hubbard S.S."/>
            <person name="Banfield J.F."/>
        </authorList>
    </citation>
    <scope>NUCLEOTIDE SEQUENCE [LARGE SCALE GENOMIC DNA]</scope>
</reference>
<feature type="transmembrane region" description="Helical" evidence="1">
    <location>
        <begin position="46"/>
        <end position="66"/>
    </location>
</feature>
<dbReference type="EMBL" id="MFSP01000019">
    <property type="protein sequence ID" value="OGI69478.1"/>
    <property type="molecule type" value="Genomic_DNA"/>
</dbReference>
<keyword evidence="1" id="KW-1133">Transmembrane helix</keyword>
<dbReference type="PANTHER" id="PTHR39165">
    <property type="entry name" value="IG HYPOTHETICAL 17883"/>
    <property type="match status" value="1"/>
</dbReference>
<sequence>MALNYLLWFAAIVLAAAGLAGAVLPLLPGPILLFAGLLLGAWIDDFAYVGTVTLIVLGVMTALSYLCEIAGTALGAKRYGASRRAIIGAVIGGIVGLFFGIFGIVLGPFIGATIGELSVRRDIGTAARAGWGATVGLALAAAGKLALGVAMIGIFLVARFSPS</sequence>
<comment type="caution">
    <text evidence="2">The sequence shown here is derived from an EMBL/GenBank/DDBJ whole genome shotgun (WGS) entry which is preliminary data.</text>
</comment>
<evidence type="ECO:0008006" key="4">
    <source>
        <dbReference type="Google" id="ProtNLM"/>
    </source>
</evidence>
<keyword evidence="1" id="KW-0472">Membrane</keyword>
<dbReference type="Proteomes" id="UP000179076">
    <property type="component" value="Unassembled WGS sequence"/>
</dbReference>
<dbReference type="AlphaFoldDB" id="A0A1F6VIS8"/>
<dbReference type="InterPro" id="IPR007403">
    <property type="entry name" value="DUF456"/>
</dbReference>
<name>A0A1F6VIS8_9PROT</name>
<feature type="transmembrane region" description="Helical" evidence="1">
    <location>
        <begin position="86"/>
        <end position="110"/>
    </location>
</feature>
<protein>
    <recommendedName>
        <fullName evidence="4">DUF456 domain-containing protein</fullName>
    </recommendedName>
</protein>
<keyword evidence="1" id="KW-0812">Transmembrane</keyword>
<dbReference type="Pfam" id="PF04306">
    <property type="entry name" value="DUF456"/>
    <property type="match status" value="1"/>
</dbReference>
<gene>
    <name evidence="2" type="ORF">A2W18_09710</name>
</gene>
<evidence type="ECO:0000313" key="2">
    <source>
        <dbReference type="EMBL" id="OGI69478.1"/>
    </source>
</evidence>
<evidence type="ECO:0000256" key="1">
    <source>
        <dbReference type="SAM" id="Phobius"/>
    </source>
</evidence>
<organism evidence="2 3">
    <name type="scientific">Candidatus Muproteobacteria bacterium RBG_16_60_9</name>
    <dbReference type="NCBI Taxonomy" id="1817755"/>
    <lineage>
        <taxon>Bacteria</taxon>
        <taxon>Pseudomonadati</taxon>
        <taxon>Pseudomonadota</taxon>
        <taxon>Candidatus Muproteobacteria</taxon>
    </lineage>
</organism>
<evidence type="ECO:0000313" key="3">
    <source>
        <dbReference type="Proteomes" id="UP000179076"/>
    </source>
</evidence>